<accession>A0A382IUF2</accession>
<reference evidence="1" key="1">
    <citation type="submission" date="2018-05" db="EMBL/GenBank/DDBJ databases">
        <authorList>
            <person name="Lanie J.A."/>
            <person name="Ng W.-L."/>
            <person name="Kazmierczak K.M."/>
            <person name="Andrzejewski T.M."/>
            <person name="Davidsen T.M."/>
            <person name="Wayne K.J."/>
            <person name="Tettelin H."/>
            <person name="Glass J.I."/>
            <person name="Rusch D."/>
            <person name="Podicherti R."/>
            <person name="Tsui H.-C.T."/>
            <person name="Winkler M.E."/>
        </authorList>
    </citation>
    <scope>NUCLEOTIDE SEQUENCE</scope>
</reference>
<sequence>KGVSIGEKSNIFIIDSEIVQNNIGVESKDMSVASIYGSSFSKNIIDLNAYKKNWQYGGGGTINLLDSSLEVLKKNIKSDKHSSIYIYDESAISTTDMDENIIRYDYENTYFKKNSIENILNLWDETFIKTEKIELDLEPKYH</sequence>
<protein>
    <recommendedName>
        <fullName evidence="2">Periplasmic copper-binding protein NosD beta helix domain-containing protein</fullName>
    </recommendedName>
</protein>
<feature type="non-terminal residue" evidence="1">
    <location>
        <position position="1"/>
    </location>
</feature>
<organism evidence="1">
    <name type="scientific">marine metagenome</name>
    <dbReference type="NCBI Taxonomy" id="408172"/>
    <lineage>
        <taxon>unclassified sequences</taxon>
        <taxon>metagenomes</taxon>
        <taxon>ecological metagenomes</taxon>
    </lineage>
</organism>
<proteinExistence type="predicted"/>
<dbReference type="EMBL" id="UINC01069436">
    <property type="protein sequence ID" value="SVC02807.1"/>
    <property type="molecule type" value="Genomic_DNA"/>
</dbReference>
<evidence type="ECO:0000313" key="1">
    <source>
        <dbReference type="EMBL" id="SVC02807.1"/>
    </source>
</evidence>
<name>A0A382IUF2_9ZZZZ</name>
<gene>
    <name evidence="1" type="ORF">METZ01_LOCUS255661</name>
</gene>
<evidence type="ECO:0008006" key="2">
    <source>
        <dbReference type="Google" id="ProtNLM"/>
    </source>
</evidence>
<dbReference type="AlphaFoldDB" id="A0A382IUF2"/>